<keyword evidence="2" id="KW-0067">ATP-binding</keyword>
<dbReference type="OrthoDB" id="9774462at2"/>
<feature type="domain" description="Helicase ATP-binding" evidence="4">
    <location>
        <begin position="33"/>
        <end position="212"/>
    </location>
</feature>
<dbReference type="EMBL" id="NIOJ01000054">
    <property type="protein sequence ID" value="PNT96066.1"/>
    <property type="molecule type" value="Genomic_DNA"/>
</dbReference>
<comment type="similarity">
    <text evidence="3">Belongs to the Lhr helicase family. Lhr-Core subfamily.</text>
</comment>
<dbReference type="GO" id="GO:0005524">
    <property type="term" value="F:ATP binding"/>
    <property type="evidence" value="ECO:0007669"/>
    <property type="project" value="UniProtKB-KW"/>
</dbReference>
<evidence type="ECO:0000256" key="1">
    <source>
        <dbReference type="ARBA" id="ARBA00022741"/>
    </source>
</evidence>
<dbReference type="InterPro" id="IPR052511">
    <property type="entry name" value="ATP-dep_Helicase"/>
</dbReference>
<evidence type="ECO:0000313" key="6">
    <source>
        <dbReference type="EMBL" id="PNT96066.1"/>
    </source>
</evidence>
<evidence type="ECO:0000313" key="7">
    <source>
        <dbReference type="Proteomes" id="UP000236151"/>
    </source>
</evidence>
<name>A0A2K2F8W4_9CLOT</name>
<keyword evidence="1" id="KW-0547">Nucleotide-binding</keyword>
<dbReference type="PANTHER" id="PTHR47962:SF5">
    <property type="entry name" value="ATP-DEPENDENT HELICASE LHR-RELATED"/>
    <property type="match status" value="1"/>
</dbReference>
<dbReference type="PIRSF" id="PIRSF037307">
    <property type="entry name" value="Lhr-like_helic_prd"/>
    <property type="match status" value="1"/>
</dbReference>
<organism evidence="6 7">
    <name type="scientific">Clostridium thermosuccinogenes</name>
    <dbReference type="NCBI Taxonomy" id="84032"/>
    <lineage>
        <taxon>Bacteria</taxon>
        <taxon>Bacillati</taxon>
        <taxon>Bacillota</taxon>
        <taxon>Clostridia</taxon>
        <taxon>Eubacteriales</taxon>
        <taxon>Clostridiaceae</taxon>
        <taxon>Clostridium</taxon>
    </lineage>
</organism>
<dbReference type="InterPro" id="IPR027417">
    <property type="entry name" value="P-loop_NTPase"/>
</dbReference>
<dbReference type="Gene3D" id="3.40.50.300">
    <property type="entry name" value="P-loop containing nucleotide triphosphate hydrolases"/>
    <property type="match status" value="2"/>
</dbReference>
<dbReference type="PROSITE" id="PS51194">
    <property type="entry name" value="HELICASE_CTER"/>
    <property type="match status" value="1"/>
</dbReference>
<reference evidence="6 7" key="1">
    <citation type="submission" date="2017-06" db="EMBL/GenBank/DDBJ databases">
        <title>Investigating the central metabolism of Clostridium thermosuccinogenes.</title>
        <authorList>
            <person name="Koendjbiharie J.G."/>
            <person name="van Kranenburg R."/>
        </authorList>
    </citation>
    <scope>NUCLEOTIDE SEQUENCE [LARGE SCALE GENOMIC DNA]</scope>
    <source>
        <strain evidence="6 7">DSM 5806</strain>
    </source>
</reference>
<dbReference type="InterPro" id="IPR045628">
    <property type="entry name" value="Lhr_WH_dom"/>
</dbReference>
<dbReference type="InterPro" id="IPR014001">
    <property type="entry name" value="Helicase_ATP-bd"/>
</dbReference>
<dbReference type="Pfam" id="PF19306">
    <property type="entry name" value="WHD_Lhr"/>
    <property type="match status" value="1"/>
</dbReference>
<dbReference type="SUPFAM" id="SSF52540">
    <property type="entry name" value="P-loop containing nucleoside triphosphate hydrolases"/>
    <property type="match status" value="1"/>
</dbReference>
<keyword evidence="7" id="KW-1185">Reference proteome</keyword>
<evidence type="ECO:0000256" key="2">
    <source>
        <dbReference type="ARBA" id="ARBA00022840"/>
    </source>
</evidence>
<dbReference type="PANTHER" id="PTHR47962">
    <property type="entry name" value="ATP-DEPENDENT HELICASE LHR-RELATED-RELATED"/>
    <property type="match status" value="1"/>
</dbReference>
<dbReference type="GO" id="GO:0016887">
    <property type="term" value="F:ATP hydrolysis activity"/>
    <property type="evidence" value="ECO:0007669"/>
    <property type="project" value="TreeGrafter"/>
</dbReference>
<evidence type="ECO:0000259" key="4">
    <source>
        <dbReference type="PROSITE" id="PS51192"/>
    </source>
</evidence>
<evidence type="ECO:0000259" key="5">
    <source>
        <dbReference type="PROSITE" id="PS51194"/>
    </source>
</evidence>
<dbReference type="KEGG" id="cthd:CDO33_17520"/>
<evidence type="ECO:0000256" key="3">
    <source>
        <dbReference type="ARBA" id="ARBA00093467"/>
    </source>
</evidence>
<gene>
    <name evidence="6" type="ORF">CDQ84_15850</name>
</gene>
<dbReference type="RefSeq" id="WP_103082715.1">
    <property type="nucleotide sequence ID" value="NZ_CP021850.1"/>
</dbReference>
<protein>
    <recommendedName>
        <fullName evidence="8">DEAD/DEAH box helicase</fullName>
    </recommendedName>
</protein>
<dbReference type="Pfam" id="PF00270">
    <property type="entry name" value="DEAD"/>
    <property type="match status" value="1"/>
</dbReference>
<dbReference type="InterPro" id="IPR011545">
    <property type="entry name" value="DEAD/DEAH_box_helicase_dom"/>
</dbReference>
<proteinExistence type="inferred from homology"/>
<accession>A0A2K2F8W4</accession>
<comment type="caution">
    <text evidence="6">The sequence shown here is derived from an EMBL/GenBank/DDBJ whole genome shotgun (WGS) entry which is preliminary data.</text>
</comment>
<dbReference type="Pfam" id="PF00271">
    <property type="entry name" value="Helicase_C"/>
    <property type="match status" value="1"/>
</dbReference>
<dbReference type="Proteomes" id="UP000236151">
    <property type="component" value="Unassembled WGS sequence"/>
</dbReference>
<dbReference type="InterPro" id="IPR017170">
    <property type="entry name" value="Lhr-like"/>
</dbReference>
<evidence type="ECO:0008006" key="8">
    <source>
        <dbReference type="Google" id="ProtNLM"/>
    </source>
</evidence>
<dbReference type="GO" id="GO:0003677">
    <property type="term" value="F:DNA binding"/>
    <property type="evidence" value="ECO:0007669"/>
    <property type="project" value="TreeGrafter"/>
</dbReference>
<dbReference type="InterPro" id="IPR001650">
    <property type="entry name" value="Helicase_C-like"/>
</dbReference>
<dbReference type="AlphaFoldDB" id="A0A2K2F8W4"/>
<sequence>MESSYFLLDEKIQNGIKDILKWGSLTPIQEETIPCILNGDNCILIAQTAGGKTEAAFLPIISEIYQEKLKPISVIYISPIRALLNNQEFRLKRLGKIANIDAFKWHGEVDYSDKRKFKIEPKHIIATTPESLEVILMSDSYASEELFSNIRFIVIDEVHYFAENYRGAQLLSIIERIQTYSKYDIQRIGLSATVGNPDEILDWISGSSKRKKSVIKPESKGKKSKILIRYFDEFSEDTVSCLLPELRGKKALFFCNSRTNSEMMSRILKNLNINAKVHHSSVSKNLREISEDKLKNTPGEMCLCCTSTMELGIDVGELDVVMQLNSPSTVASFRQRMGRTGRREGTISHYEFCVDEEFYLINAIAIVELAREKWVESALIPSAAYTVLFQQIFSMIQQKFGLRHSYLKEIVEKSNSFRNINEEKLLNFIQYLIEKEYLEFSNWEYLLGKEIEKEYGYNFLMNFISIFETIPEFSIIYKNKEIGTLQSWFVYSLLKENKTSNFILAGNTWRIDKIDYDKYRIYVQISKDGGLAVWLGSGMVVSYEIAKQMLKVLNSSSDYPYIDMKSKSVLKSVRLEHSALSIDLDEILIDVVKDGFDIYTYAGHKVNFTLGLIIQHEFGLEFSVSYNKLKVRKAEKNISEKHILDLFNRFKTDTDKLEEIIEKALISSNFESHSKFYKHLPRFAQIEVLKYELVDIKNTVKVLKESKINIENLYDRL</sequence>
<dbReference type="SMART" id="SM00487">
    <property type="entry name" value="DEXDc"/>
    <property type="match status" value="1"/>
</dbReference>
<dbReference type="SMART" id="SM00490">
    <property type="entry name" value="HELICc"/>
    <property type="match status" value="1"/>
</dbReference>
<feature type="domain" description="Helicase C-terminal" evidence="5">
    <location>
        <begin position="238"/>
        <end position="388"/>
    </location>
</feature>
<dbReference type="PROSITE" id="PS51192">
    <property type="entry name" value="HELICASE_ATP_BIND_1"/>
    <property type="match status" value="1"/>
</dbReference>